<accession>A0A2G8KI07</accession>
<name>A0A2G8KI07_STIJA</name>
<evidence type="ECO:0000259" key="5">
    <source>
        <dbReference type="Pfam" id="PF04677"/>
    </source>
</evidence>
<dbReference type="Proteomes" id="UP000230750">
    <property type="component" value="Unassembled WGS sequence"/>
</dbReference>
<evidence type="ECO:0000256" key="2">
    <source>
        <dbReference type="SAM" id="Coils"/>
    </source>
</evidence>
<feature type="domain" description="Cwf19-like protein C-terminal" evidence="4">
    <location>
        <begin position="817"/>
        <end position="911"/>
    </location>
</feature>
<evidence type="ECO:0000313" key="6">
    <source>
        <dbReference type="EMBL" id="PIK47633.1"/>
    </source>
</evidence>
<dbReference type="GO" id="GO:0071014">
    <property type="term" value="C:post-mRNA release spliceosomal complex"/>
    <property type="evidence" value="ECO:0007669"/>
    <property type="project" value="TreeGrafter"/>
</dbReference>
<dbReference type="InterPro" id="IPR006767">
    <property type="entry name" value="Cwf19-like_C_dom-2"/>
</dbReference>
<comment type="caution">
    <text evidence="6">The sequence shown here is derived from an EMBL/GenBank/DDBJ whole genome shotgun (WGS) entry which is preliminary data.</text>
</comment>
<dbReference type="PANTHER" id="PTHR12072">
    <property type="entry name" value="CWF19, CELL CYCLE CONTROL PROTEIN"/>
    <property type="match status" value="1"/>
</dbReference>
<dbReference type="STRING" id="307972.A0A2G8KI07"/>
<feature type="domain" description="Cwf19-like C-terminal" evidence="5">
    <location>
        <begin position="685"/>
        <end position="808"/>
    </location>
</feature>
<feature type="compositionally biased region" description="Basic residues" evidence="3">
    <location>
        <begin position="70"/>
        <end position="92"/>
    </location>
</feature>
<dbReference type="Pfam" id="PF04676">
    <property type="entry name" value="CwfJ_C_2"/>
    <property type="match status" value="1"/>
</dbReference>
<dbReference type="Pfam" id="PF04677">
    <property type="entry name" value="CwfJ_C_1"/>
    <property type="match status" value="1"/>
</dbReference>
<feature type="region of interest" description="Disordered" evidence="3">
    <location>
        <begin position="271"/>
        <end position="502"/>
    </location>
</feature>
<feature type="compositionally biased region" description="Basic and acidic residues" evidence="3">
    <location>
        <begin position="600"/>
        <end position="616"/>
    </location>
</feature>
<feature type="compositionally biased region" description="Low complexity" evidence="3">
    <location>
        <begin position="373"/>
        <end position="383"/>
    </location>
</feature>
<feature type="compositionally biased region" description="Low complexity" evidence="3">
    <location>
        <begin position="115"/>
        <end position="129"/>
    </location>
</feature>
<feature type="compositionally biased region" description="Basic and acidic residues" evidence="3">
    <location>
        <begin position="543"/>
        <end position="566"/>
    </location>
</feature>
<dbReference type="PANTHER" id="PTHR12072:SF5">
    <property type="entry name" value="CWF19-LIKE PROTEIN 2"/>
    <property type="match status" value="1"/>
</dbReference>
<proteinExistence type="inferred from homology"/>
<gene>
    <name evidence="6" type="ORF">BSL78_15497</name>
</gene>
<dbReference type="SUPFAM" id="SSF54197">
    <property type="entry name" value="HIT-like"/>
    <property type="match status" value="1"/>
</dbReference>
<feature type="region of interest" description="Disordered" evidence="3">
    <location>
        <begin position="1"/>
        <end position="230"/>
    </location>
</feature>
<dbReference type="EMBL" id="MRZV01000568">
    <property type="protein sequence ID" value="PIK47633.1"/>
    <property type="molecule type" value="Genomic_DNA"/>
</dbReference>
<dbReference type="InterPro" id="IPR036265">
    <property type="entry name" value="HIT-like_sf"/>
</dbReference>
<feature type="compositionally biased region" description="Basic and acidic residues" evidence="3">
    <location>
        <begin position="440"/>
        <end position="476"/>
    </location>
</feature>
<evidence type="ECO:0000259" key="4">
    <source>
        <dbReference type="Pfam" id="PF04676"/>
    </source>
</evidence>
<feature type="compositionally biased region" description="Basic and acidic residues" evidence="3">
    <location>
        <begin position="387"/>
        <end position="404"/>
    </location>
</feature>
<evidence type="ECO:0000256" key="1">
    <source>
        <dbReference type="ARBA" id="ARBA00006795"/>
    </source>
</evidence>
<dbReference type="InterPro" id="IPR006768">
    <property type="entry name" value="Cwf19-like_C_dom-1"/>
</dbReference>
<dbReference type="Gene3D" id="3.30.428.10">
    <property type="entry name" value="HIT-like"/>
    <property type="match status" value="1"/>
</dbReference>
<feature type="coiled-coil region" evidence="2">
    <location>
        <begin position="666"/>
        <end position="693"/>
    </location>
</feature>
<feature type="compositionally biased region" description="Basic and acidic residues" evidence="3">
    <location>
        <begin position="32"/>
        <end position="56"/>
    </location>
</feature>
<feature type="region of interest" description="Disordered" evidence="3">
    <location>
        <begin position="532"/>
        <end position="617"/>
    </location>
</feature>
<feature type="compositionally biased region" description="Basic and acidic residues" evidence="3">
    <location>
        <begin position="167"/>
        <end position="199"/>
    </location>
</feature>
<feature type="compositionally biased region" description="Basic and acidic residues" evidence="3">
    <location>
        <begin position="287"/>
        <end position="372"/>
    </location>
</feature>
<evidence type="ECO:0000313" key="7">
    <source>
        <dbReference type="Proteomes" id="UP000230750"/>
    </source>
</evidence>
<keyword evidence="7" id="KW-1185">Reference proteome</keyword>
<dbReference type="OrthoDB" id="2113965at2759"/>
<reference evidence="6 7" key="1">
    <citation type="journal article" date="2017" name="PLoS Biol.">
        <title>The sea cucumber genome provides insights into morphological evolution and visceral regeneration.</title>
        <authorList>
            <person name="Zhang X."/>
            <person name="Sun L."/>
            <person name="Yuan J."/>
            <person name="Sun Y."/>
            <person name="Gao Y."/>
            <person name="Zhang L."/>
            <person name="Li S."/>
            <person name="Dai H."/>
            <person name="Hamel J.F."/>
            <person name="Liu C."/>
            <person name="Yu Y."/>
            <person name="Liu S."/>
            <person name="Lin W."/>
            <person name="Guo K."/>
            <person name="Jin S."/>
            <person name="Xu P."/>
            <person name="Storey K.B."/>
            <person name="Huan P."/>
            <person name="Zhang T."/>
            <person name="Zhou Y."/>
            <person name="Zhang J."/>
            <person name="Lin C."/>
            <person name="Li X."/>
            <person name="Xing L."/>
            <person name="Huo D."/>
            <person name="Sun M."/>
            <person name="Wang L."/>
            <person name="Mercier A."/>
            <person name="Li F."/>
            <person name="Yang H."/>
            <person name="Xiang J."/>
        </authorList>
    </citation>
    <scope>NUCLEOTIDE SEQUENCE [LARGE SCALE GENOMIC DNA]</scope>
    <source>
        <strain evidence="6">Shaxun</strain>
        <tissue evidence="6">Muscle</tissue>
    </source>
</reference>
<sequence>MMDDSTPIAFVSHRKIEEKRENKKRAQQYVLDKAKQKFEREERKQQLRKERGDDKWMLPAVSDALDDQKSKKKRRKKEKDRKKHKKSKKRRTKEKEKDSTSDSSDSAGEEQWVEAGTTTGSTAASDSGARQTPQKGHEDIPPAPQEPQKRDSWMESPFLTATYSSSEIRKQREEKKKEEIEKERKLHSLDNGGRSDRELNPFWKDGGTGLPEEDPSLDKRKPHVGVGDKGVGWLRKSYERVKQQAAEEGRPFEEVAAERWGSLEKIHAMLEEAEGGRHRPSRMFKRGGQEDGRGWRRDDYGRDGYTRKSSGEERGESRDRSRREGDSGRSDGPRREAHRDGTRGRFLKPGDGDKNENDEERGRRKDEEEGTRRSSGSLGSSRGQFRKPKDDESAPSARRMESRKFPSGLGSLRGQFKKPGEDDGRRNSAGGSKSRVSGESWRKAGYEKQKTDSPSRSEETEKRKESDHDVAVKNRISDNSTSSSSSSSGEEEEAPPKILSKDEMNQLGAKIVRAEIMGNQKLVNDLKKQLEAARQVAAAGPKAGERRSAISKDTQQGKERQSKEEETVILSRTNRMGQSYPLPEEAGYVEKGGKKRRKNKGVETHGKDGERERYFGNDDNVDLKTMVQQEKMGLAEDQNRMFAKAQARALKSLNEEYTLDDMFVSTANTQSDRDELQRQRDNAIKEHRKMEAALSRCPFCIDSPEMQKHLIIALGIKVYLCLPRTKSLTAGHCLIVPMQHSTACTAVDEDVWNEIQIFRKGLTKMFEDQGKDAVFIEYSSSGKTQRHMCLECVPVPNDLGELGPIYFKKAIQESETEWSQNKKLIDTRKKDIRHSVPKGFPYFSVDFGLDGGFAHVIEDNQLFPHYFGKEVLGGMMDLEPRLWRNPPKENFDSQRQKVIEFGAWWKPFDWTQKIDREKT</sequence>
<organism evidence="6 7">
    <name type="scientific">Stichopus japonicus</name>
    <name type="common">Sea cucumber</name>
    <dbReference type="NCBI Taxonomy" id="307972"/>
    <lineage>
        <taxon>Eukaryota</taxon>
        <taxon>Metazoa</taxon>
        <taxon>Echinodermata</taxon>
        <taxon>Eleutherozoa</taxon>
        <taxon>Echinozoa</taxon>
        <taxon>Holothuroidea</taxon>
        <taxon>Aspidochirotacea</taxon>
        <taxon>Aspidochirotida</taxon>
        <taxon>Stichopodidae</taxon>
        <taxon>Apostichopus</taxon>
    </lineage>
</organism>
<comment type="similarity">
    <text evidence="1">Belongs to the CWF19 family.</text>
</comment>
<protein>
    <submittedName>
        <fullName evidence="6">Putative CWF19-like protein 2-like</fullName>
    </submittedName>
</protein>
<evidence type="ECO:0000256" key="3">
    <source>
        <dbReference type="SAM" id="MobiDB-lite"/>
    </source>
</evidence>
<keyword evidence="2" id="KW-0175">Coiled coil</keyword>
<dbReference type="GO" id="GO:0000398">
    <property type="term" value="P:mRNA splicing, via spliceosome"/>
    <property type="evidence" value="ECO:0007669"/>
    <property type="project" value="TreeGrafter"/>
</dbReference>
<dbReference type="InterPro" id="IPR040194">
    <property type="entry name" value="Cwf19-like"/>
</dbReference>
<dbReference type="AlphaFoldDB" id="A0A2G8KI07"/>